<proteinExistence type="predicted"/>
<gene>
    <name evidence="2" type="ORF">EPI10_013592</name>
</gene>
<dbReference type="InterPro" id="IPR021109">
    <property type="entry name" value="Peptidase_aspartic_dom_sf"/>
</dbReference>
<dbReference type="OrthoDB" id="1937287at2759"/>
<dbReference type="PANTHER" id="PTHR33067:SF32">
    <property type="entry name" value="ASPARTIC PEPTIDASE DDI1-TYPE DOMAIN-CONTAINING PROTEIN"/>
    <property type="match status" value="1"/>
</dbReference>
<dbReference type="SUPFAM" id="SSF56672">
    <property type="entry name" value="DNA/RNA polymerases"/>
    <property type="match status" value="1"/>
</dbReference>
<evidence type="ECO:0000313" key="2">
    <source>
        <dbReference type="EMBL" id="KAA3459066.1"/>
    </source>
</evidence>
<evidence type="ECO:0000313" key="3">
    <source>
        <dbReference type="Proteomes" id="UP000325315"/>
    </source>
</evidence>
<dbReference type="Gene3D" id="3.10.10.10">
    <property type="entry name" value="HIV Type 1 Reverse Transcriptase, subunit A, domain 1"/>
    <property type="match status" value="1"/>
</dbReference>
<reference evidence="3" key="1">
    <citation type="journal article" date="2019" name="Plant Biotechnol. J.">
        <title>Genome sequencing of the Australian wild diploid species Gossypium australe highlights disease resistance and delayed gland morphogenesis.</title>
        <authorList>
            <person name="Cai Y."/>
            <person name="Cai X."/>
            <person name="Wang Q."/>
            <person name="Wang P."/>
            <person name="Zhang Y."/>
            <person name="Cai C."/>
            <person name="Xu Y."/>
            <person name="Wang K."/>
            <person name="Zhou Z."/>
            <person name="Wang C."/>
            <person name="Geng S."/>
            <person name="Li B."/>
            <person name="Dong Q."/>
            <person name="Hou Y."/>
            <person name="Wang H."/>
            <person name="Ai P."/>
            <person name="Liu Z."/>
            <person name="Yi F."/>
            <person name="Sun M."/>
            <person name="An G."/>
            <person name="Cheng J."/>
            <person name="Zhang Y."/>
            <person name="Shi Q."/>
            <person name="Xie Y."/>
            <person name="Shi X."/>
            <person name="Chang Y."/>
            <person name="Huang F."/>
            <person name="Chen Y."/>
            <person name="Hong S."/>
            <person name="Mi L."/>
            <person name="Sun Q."/>
            <person name="Zhang L."/>
            <person name="Zhou B."/>
            <person name="Peng R."/>
            <person name="Zhang X."/>
            <person name="Liu F."/>
        </authorList>
    </citation>
    <scope>NUCLEOTIDE SEQUENCE [LARGE SCALE GENOMIC DNA]</scope>
    <source>
        <strain evidence="3">cv. PA1801</strain>
    </source>
</reference>
<dbReference type="PANTHER" id="PTHR33067">
    <property type="entry name" value="RNA-DIRECTED DNA POLYMERASE-RELATED"/>
    <property type="match status" value="1"/>
</dbReference>
<evidence type="ECO:0000256" key="1">
    <source>
        <dbReference type="SAM" id="Coils"/>
    </source>
</evidence>
<name>A0A5B6UQJ0_9ROSI</name>
<dbReference type="Gene3D" id="2.40.70.10">
    <property type="entry name" value="Acid Proteases"/>
    <property type="match status" value="1"/>
</dbReference>
<organism evidence="2 3">
    <name type="scientific">Gossypium australe</name>
    <dbReference type="NCBI Taxonomy" id="47621"/>
    <lineage>
        <taxon>Eukaryota</taxon>
        <taxon>Viridiplantae</taxon>
        <taxon>Streptophyta</taxon>
        <taxon>Embryophyta</taxon>
        <taxon>Tracheophyta</taxon>
        <taxon>Spermatophyta</taxon>
        <taxon>Magnoliopsida</taxon>
        <taxon>eudicotyledons</taxon>
        <taxon>Gunneridae</taxon>
        <taxon>Pentapetalae</taxon>
        <taxon>rosids</taxon>
        <taxon>malvids</taxon>
        <taxon>Malvales</taxon>
        <taxon>Malvaceae</taxon>
        <taxon>Malvoideae</taxon>
        <taxon>Gossypium</taxon>
    </lineage>
</organism>
<dbReference type="CDD" id="cd00303">
    <property type="entry name" value="retropepsin_like"/>
    <property type="match status" value="1"/>
</dbReference>
<keyword evidence="1" id="KW-0175">Coiled coil</keyword>
<protein>
    <submittedName>
        <fullName evidence="2">Retrovirus-related Pol polyprotein from transposon opus</fullName>
    </submittedName>
</protein>
<sequence>MDVLKQLHINIPLVEALEQMPNYVKFIKDILSKKHGLWEFETIALTEGCTAMLMNKLPLKLKDLGSFNIPCSIGNHYICNILCDLGASINLMPMSVFRKLGIRKLADCFYAHLKGKFEDVLVRVDKVIFLVDFIILECEANKEVPIILGRPFLVTGRTLIDVQKGELTIRVNDQQITFNVFDAMKCEDIDEDCYTIRIIDTEVKEELTKFCYNNSNNKANSIELNEEELIEELSELMEAKQLENGAMRSFEFLNLSECSFKPPRPSIEYHPTLEMKPLPLHLNYVYLGDNNTLPVVISVELTSDQEVQLLEVLKRSKKVLGSWVSLVQCVPRKRGVTVVNHDKNELIPTHTITRWRVCMDYRKFNKATKKDNFPFPFIDQMLDRLARKAFLLLFGWLYGV</sequence>
<comment type="caution">
    <text evidence="2">The sequence shown here is derived from an EMBL/GenBank/DDBJ whole genome shotgun (WGS) entry which is preliminary data.</text>
</comment>
<feature type="coiled-coil region" evidence="1">
    <location>
        <begin position="212"/>
        <end position="239"/>
    </location>
</feature>
<dbReference type="Proteomes" id="UP000325315">
    <property type="component" value="Unassembled WGS sequence"/>
</dbReference>
<dbReference type="AlphaFoldDB" id="A0A5B6UQJ0"/>
<keyword evidence="3" id="KW-1185">Reference proteome</keyword>
<dbReference type="InterPro" id="IPR043502">
    <property type="entry name" value="DNA/RNA_pol_sf"/>
</dbReference>
<accession>A0A5B6UQJ0</accession>
<dbReference type="EMBL" id="SMMG02000010">
    <property type="protein sequence ID" value="KAA3459066.1"/>
    <property type="molecule type" value="Genomic_DNA"/>
</dbReference>